<dbReference type="EMBL" id="FPIY01000003">
    <property type="protein sequence ID" value="SFW55560.1"/>
    <property type="molecule type" value="Genomic_DNA"/>
</dbReference>
<organism evidence="3 4">
    <name type="scientific">Cellulophaga fucicola</name>
    <dbReference type="NCBI Taxonomy" id="76595"/>
    <lineage>
        <taxon>Bacteria</taxon>
        <taxon>Pseudomonadati</taxon>
        <taxon>Bacteroidota</taxon>
        <taxon>Flavobacteriia</taxon>
        <taxon>Flavobacteriales</taxon>
        <taxon>Flavobacteriaceae</taxon>
        <taxon>Cellulophaga</taxon>
    </lineage>
</organism>
<keyword evidence="2" id="KW-0812">Transmembrane</keyword>
<protein>
    <submittedName>
        <fullName evidence="3">Uncharacterized protein</fullName>
    </submittedName>
</protein>
<dbReference type="STRING" id="76595.SAMN05660313_02399"/>
<gene>
    <name evidence="3" type="ORF">SAMN05660313_02399</name>
</gene>
<name>A0A1K1Q6M4_9FLAO</name>
<feature type="transmembrane region" description="Helical" evidence="2">
    <location>
        <begin position="131"/>
        <end position="149"/>
    </location>
</feature>
<feature type="compositionally biased region" description="Basic and acidic residues" evidence="1">
    <location>
        <begin position="178"/>
        <end position="200"/>
    </location>
</feature>
<evidence type="ECO:0000256" key="1">
    <source>
        <dbReference type="SAM" id="MobiDB-lite"/>
    </source>
</evidence>
<feature type="region of interest" description="Disordered" evidence="1">
    <location>
        <begin position="159"/>
        <end position="200"/>
    </location>
</feature>
<evidence type="ECO:0000256" key="2">
    <source>
        <dbReference type="SAM" id="Phobius"/>
    </source>
</evidence>
<feature type="compositionally biased region" description="Low complexity" evidence="1">
    <location>
        <begin position="167"/>
        <end position="176"/>
    </location>
</feature>
<evidence type="ECO:0000313" key="4">
    <source>
        <dbReference type="Proteomes" id="UP000183257"/>
    </source>
</evidence>
<keyword evidence="2" id="KW-1133">Transmembrane helix</keyword>
<keyword evidence="4" id="KW-1185">Reference proteome</keyword>
<accession>A0A1K1Q6M4</accession>
<dbReference type="RefSeq" id="WP_072304033.1">
    <property type="nucleotide sequence ID" value="NZ_FPIY01000003.1"/>
</dbReference>
<keyword evidence="2" id="KW-0472">Membrane</keyword>
<dbReference type="AlphaFoldDB" id="A0A1K1Q6M4"/>
<reference evidence="4" key="1">
    <citation type="submission" date="2016-11" db="EMBL/GenBank/DDBJ databases">
        <authorList>
            <person name="Varghese N."/>
            <person name="Submissions S."/>
        </authorList>
    </citation>
    <scope>NUCLEOTIDE SEQUENCE [LARGE SCALE GENOMIC DNA]</scope>
    <source>
        <strain evidence="4">DSM 24786</strain>
    </source>
</reference>
<sequence length="200" mass="22789">MKSIKSVLYRIVLIIVCSLLAKSCVTDYVYKGDKDKIEQRQQMLDDNTFVMADLSSEYTETTVARVIKTYKFNYSFTVDGRAYTDEISLTELPSFPKLKLYYLKEDPNIVSEDPQSEITTENKKGDSITDLLVGIVWGILAALILLSFLGKSYKKEQKTATQLKEPAAANTTTTATQEEEKINKEQERKAKEDPNRFMPK</sequence>
<proteinExistence type="predicted"/>
<dbReference type="Proteomes" id="UP000183257">
    <property type="component" value="Unassembled WGS sequence"/>
</dbReference>
<evidence type="ECO:0000313" key="3">
    <source>
        <dbReference type="EMBL" id="SFW55560.1"/>
    </source>
</evidence>
<dbReference type="OrthoDB" id="1369410at2"/>